<dbReference type="GO" id="GO:0004867">
    <property type="term" value="F:serine-type endopeptidase inhibitor activity"/>
    <property type="evidence" value="ECO:0007669"/>
    <property type="project" value="TreeGrafter"/>
</dbReference>
<dbReference type="PRINTS" id="PR00003">
    <property type="entry name" value="4DISULPHCORE"/>
</dbReference>
<evidence type="ECO:0000313" key="4">
    <source>
        <dbReference type="Proteomes" id="UP000472267"/>
    </source>
</evidence>
<organism evidence="3 4">
    <name type="scientific">Salarias fasciatus</name>
    <name type="common">Jewelled blenny</name>
    <name type="synonym">Blennius fasciatus</name>
    <dbReference type="NCBI Taxonomy" id="181472"/>
    <lineage>
        <taxon>Eukaryota</taxon>
        <taxon>Metazoa</taxon>
        <taxon>Chordata</taxon>
        <taxon>Craniata</taxon>
        <taxon>Vertebrata</taxon>
        <taxon>Euteleostomi</taxon>
        <taxon>Actinopterygii</taxon>
        <taxon>Neopterygii</taxon>
        <taxon>Teleostei</taxon>
        <taxon>Neoteleostei</taxon>
        <taxon>Acanthomorphata</taxon>
        <taxon>Ovalentaria</taxon>
        <taxon>Blenniimorphae</taxon>
        <taxon>Blenniiformes</taxon>
        <taxon>Blennioidei</taxon>
        <taxon>Blenniidae</taxon>
        <taxon>Salariinae</taxon>
        <taxon>Salarias</taxon>
    </lineage>
</organism>
<dbReference type="OMA" id="ENKKCCD"/>
<keyword evidence="1" id="KW-0732">Signal</keyword>
<name>A0A672FWT2_SALFA</name>
<sequence length="131" mass="14519">MKSSDGVDIILLFQIIVLIYFPFSAEKPGSCPPLSFYGIASCYRYSQYRCTCDQDCPGKFKCCNFGCGLVCVRPVPVEKPGVCPRRTHVDWKFCSRFTPNNCTCDQECPGKLKCCDFGCGPTCVKPVTAVL</sequence>
<dbReference type="PANTHER" id="PTHR19441">
    <property type="entry name" value="WHEY ACDIC PROTEIN WAP"/>
    <property type="match status" value="1"/>
</dbReference>
<dbReference type="AlphaFoldDB" id="A0A672FWT2"/>
<evidence type="ECO:0000313" key="3">
    <source>
        <dbReference type="Ensembl" id="ENSSFAP00005003149.1"/>
    </source>
</evidence>
<proteinExistence type="predicted"/>
<evidence type="ECO:0000259" key="2">
    <source>
        <dbReference type="PROSITE" id="PS51390"/>
    </source>
</evidence>
<dbReference type="SUPFAM" id="SSF57256">
    <property type="entry name" value="Elafin-like"/>
    <property type="match status" value="2"/>
</dbReference>
<dbReference type="InterPro" id="IPR036645">
    <property type="entry name" value="Elafin-like_sf"/>
</dbReference>
<accession>A0A672FWT2</accession>
<dbReference type="Pfam" id="PF00095">
    <property type="entry name" value="WAP"/>
    <property type="match status" value="2"/>
</dbReference>
<reference evidence="3" key="2">
    <citation type="submission" date="2025-08" db="UniProtKB">
        <authorList>
            <consortium name="Ensembl"/>
        </authorList>
    </citation>
    <scope>IDENTIFICATION</scope>
</reference>
<dbReference type="InterPro" id="IPR050514">
    <property type="entry name" value="WAP_four-disulfide_core"/>
</dbReference>
<dbReference type="SMART" id="SM00217">
    <property type="entry name" value="WAP"/>
    <property type="match status" value="2"/>
</dbReference>
<dbReference type="PANTHER" id="PTHR19441:SF95">
    <property type="entry name" value="PERLWAPIN ISOFORM X1"/>
    <property type="match status" value="1"/>
</dbReference>
<reference evidence="3" key="3">
    <citation type="submission" date="2025-09" db="UniProtKB">
        <authorList>
            <consortium name="Ensembl"/>
        </authorList>
    </citation>
    <scope>IDENTIFICATION</scope>
</reference>
<feature type="chain" id="PRO_5047039929" description="WAP domain-containing protein" evidence="1">
    <location>
        <begin position="26"/>
        <end position="131"/>
    </location>
</feature>
<evidence type="ECO:0000256" key="1">
    <source>
        <dbReference type="SAM" id="SignalP"/>
    </source>
</evidence>
<dbReference type="InParanoid" id="A0A672FWT2"/>
<keyword evidence="4" id="KW-1185">Reference proteome</keyword>
<dbReference type="GO" id="GO:0005615">
    <property type="term" value="C:extracellular space"/>
    <property type="evidence" value="ECO:0007669"/>
    <property type="project" value="TreeGrafter"/>
</dbReference>
<dbReference type="InterPro" id="IPR008197">
    <property type="entry name" value="WAP_dom"/>
</dbReference>
<feature type="domain" description="WAP" evidence="2">
    <location>
        <begin position="76"/>
        <end position="127"/>
    </location>
</feature>
<dbReference type="PROSITE" id="PS51390">
    <property type="entry name" value="WAP"/>
    <property type="match status" value="2"/>
</dbReference>
<reference evidence="3" key="1">
    <citation type="submission" date="2019-06" db="EMBL/GenBank/DDBJ databases">
        <authorList>
            <consortium name="Wellcome Sanger Institute Data Sharing"/>
        </authorList>
    </citation>
    <scope>NUCLEOTIDE SEQUENCE [LARGE SCALE GENOMIC DNA]</scope>
</reference>
<dbReference type="Gene3D" id="4.10.75.10">
    <property type="entry name" value="Elafin-like"/>
    <property type="match status" value="2"/>
</dbReference>
<protein>
    <recommendedName>
        <fullName evidence="2">WAP domain-containing protein</fullName>
    </recommendedName>
</protein>
<dbReference type="Ensembl" id="ENSSFAT00005003390.1">
    <property type="protein sequence ID" value="ENSSFAP00005003149.1"/>
    <property type="gene ID" value="ENSSFAG00005002145.1"/>
</dbReference>
<feature type="signal peptide" evidence="1">
    <location>
        <begin position="1"/>
        <end position="25"/>
    </location>
</feature>
<dbReference type="Proteomes" id="UP000472267">
    <property type="component" value="Chromosome 20"/>
</dbReference>
<feature type="domain" description="WAP" evidence="2">
    <location>
        <begin position="24"/>
        <end position="75"/>
    </location>
</feature>